<dbReference type="SMART" id="SM00209">
    <property type="entry name" value="TSP1"/>
    <property type="match status" value="3"/>
</dbReference>
<evidence type="ECO:0000256" key="3">
    <source>
        <dbReference type="ARBA" id="ARBA00022729"/>
    </source>
</evidence>
<dbReference type="PROSITE" id="PS50092">
    <property type="entry name" value="TSP1"/>
    <property type="match status" value="2"/>
</dbReference>
<dbReference type="AlphaFoldDB" id="A0A8J5CH59"/>
<reference evidence="8" key="1">
    <citation type="submission" date="2020-07" db="EMBL/GenBank/DDBJ databases">
        <title>The High-quality genome of the commercially important snow crab, Chionoecetes opilio.</title>
        <authorList>
            <person name="Jeong J.-H."/>
            <person name="Ryu S."/>
        </authorList>
    </citation>
    <scope>NUCLEOTIDE SEQUENCE</scope>
    <source>
        <strain evidence="8">MADBK_172401_WGS</strain>
        <tissue evidence="8">Digestive gland</tissue>
    </source>
</reference>
<feature type="disulfide bond" evidence="6">
    <location>
        <begin position="39"/>
        <end position="71"/>
    </location>
</feature>
<accession>A0A8J5CH59</accession>
<dbReference type="EMBL" id="JACEEZ010023410">
    <property type="protein sequence ID" value="KAG0711315.1"/>
    <property type="molecule type" value="Genomic_DNA"/>
</dbReference>
<dbReference type="SUPFAM" id="SSF82895">
    <property type="entry name" value="TSP-1 type 1 repeat"/>
    <property type="match status" value="2"/>
</dbReference>
<dbReference type="InterPro" id="IPR036383">
    <property type="entry name" value="TSP1_rpt_sf"/>
</dbReference>
<evidence type="ECO:0000313" key="8">
    <source>
        <dbReference type="EMBL" id="KAG0711315.1"/>
    </source>
</evidence>
<evidence type="ECO:0000259" key="7">
    <source>
        <dbReference type="Pfam" id="PF19236"/>
    </source>
</evidence>
<feature type="domain" description="ADAMTS/ADAMTS-like cysteine-rich" evidence="7">
    <location>
        <begin position="79"/>
        <end position="173"/>
    </location>
</feature>
<comment type="caution">
    <text evidence="8">The sequence shown here is derived from an EMBL/GenBank/DDBJ whole genome shotgun (WGS) entry which is preliminary data.</text>
</comment>
<gene>
    <name evidence="8" type="primary">ADAMTSL3</name>
    <name evidence="8" type="ORF">GWK47_020856</name>
</gene>
<keyword evidence="9" id="KW-1185">Reference proteome</keyword>
<dbReference type="InterPro" id="IPR045371">
    <property type="entry name" value="ADAMTS_CR_3"/>
</dbReference>
<dbReference type="FunFam" id="2.20.100.10:FF:000005">
    <property type="entry name" value="ADAM metallopeptidase with thrombospondin type 1 motif 9"/>
    <property type="match status" value="1"/>
</dbReference>
<dbReference type="GO" id="GO:0006508">
    <property type="term" value="P:proteolysis"/>
    <property type="evidence" value="ECO:0007669"/>
    <property type="project" value="TreeGrafter"/>
</dbReference>
<dbReference type="InterPro" id="IPR050439">
    <property type="entry name" value="ADAMTS_ADAMTS-like"/>
</dbReference>
<dbReference type="Proteomes" id="UP000770661">
    <property type="component" value="Unassembled WGS sequence"/>
</dbReference>
<dbReference type="PANTHER" id="PTHR13723:SF313">
    <property type="entry name" value="PEPTIDASE M12B DOMAIN-CONTAINING PROTEIN"/>
    <property type="match status" value="1"/>
</dbReference>
<proteinExistence type="predicted"/>
<dbReference type="GO" id="GO:0005576">
    <property type="term" value="C:extracellular region"/>
    <property type="evidence" value="ECO:0007669"/>
    <property type="project" value="UniProtKB-SubCell"/>
</dbReference>
<dbReference type="PANTHER" id="PTHR13723">
    <property type="entry name" value="ADAMTS A DISINTEGRIN AND METALLOPROTEASE WITH THROMBOSPONDIN MOTIFS PROTEASE"/>
    <property type="match status" value="1"/>
</dbReference>
<dbReference type="Gene3D" id="2.20.100.10">
    <property type="entry name" value="Thrombospondin type-1 (TSP1) repeat"/>
    <property type="match status" value="3"/>
</dbReference>
<keyword evidence="4" id="KW-0677">Repeat</keyword>
<evidence type="ECO:0000256" key="1">
    <source>
        <dbReference type="ARBA" id="ARBA00004613"/>
    </source>
</evidence>
<evidence type="ECO:0000256" key="2">
    <source>
        <dbReference type="ARBA" id="ARBA00022525"/>
    </source>
</evidence>
<protein>
    <submittedName>
        <fullName evidence="8">ADAMTS-like protein 3</fullName>
    </submittedName>
</protein>
<dbReference type="Pfam" id="PF19236">
    <property type="entry name" value="ADAMTS_CR_3"/>
    <property type="match status" value="1"/>
</dbReference>
<evidence type="ECO:0000256" key="5">
    <source>
        <dbReference type="ARBA" id="ARBA00023157"/>
    </source>
</evidence>
<dbReference type="Pfam" id="PF19030">
    <property type="entry name" value="TSP1_ADAMTS"/>
    <property type="match status" value="2"/>
</dbReference>
<dbReference type="InterPro" id="IPR013273">
    <property type="entry name" value="ADAMTS/ADAMTS-like"/>
</dbReference>
<feature type="disulfide bond" evidence="6">
    <location>
        <begin position="50"/>
        <end position="56"/>
    </location>
</feature>
<dbReference type="GO" id="GO:0004222">
    <property type="term" value="F:metalloendopeptidase activity"/>
    <property type="evidence" value="ECO:0007669"/>
    <property type="project" value="TreeGrafter"/>
</dbReference>
<evidence type="ECO:0000313" key="9">
    <source>
        <dbReference type="Proteomes" id="UP000770661"/>
    </source>
</evidence>
<organism evidence="8 9">
    <name type="scientific">Chionoecetes opilio</name>
    <name type="common">Atlantic snow crab</name>
    <name type="synonym">Cancer opilio</name>
    <dbReference type="NCBI Taxonomy" id="41210"/>
    <lineage>
        <taxon>Eukaryota</taxon>
        <taxon>Metazoa</taxon>
        <taxon>Ecdysozoa</taxon>
        <taxon>Arthropoda</taxon>
        <taxon>Crustacea</taxon>
        <taxon>Multicrustacea</taxon>
        <taxon>Malacostraca</taxon>
        <taxon>Eumalacostraca</taxon>
        <taxon>Eucarida</taxon>
        <taxon>Decapoda</taxon>
        <taxon>Pleocyemata</taxon>
        <taxon>Brachyura</taxon>
        <taxon>Eubrachyura</taxon>
        <taxon>Majoidea</taxon>
        <taxon>Majidae</taxon>
        <taxon>Chionoecetes</taxon>
    </lineage>
</organism>
<evidence type="ECO:0000256" key="4">
    <source>
        <dbReference type="ARBA" id="ARBA00022737"/>
    </source>
</evidence>
<keyword evidence="2" id="KW-0964">Secreted</keyword>
<evidence type="ECO:0000256" key="6">
    <source>
        <dbReference type="PIRSR" id="PIRSR613273-3"/>
    </source>
</evidence>
<dbReference type="InterPro" id="IPR000884">
    <property type="entry name" value="TSP1_rpt"/>
</dbReference>
<dbReference type="Pfam" id="PF00090">
    <property type="entry name" value="TSP_1"/>
    <property type="match status" value="1"/>
</dbReference>
<comment type="subcellular location">
    <subcellularLocation>
        <location evidence="1">Secreted</location>
    </subcellularLocation>
</comment>
<dbReference type="OrthoDB" id="5948003at2759"/>
<sequence>MLKQDSKAGHELRLTVTGSRQAMSGWSPWSDWSLCSRTCDGGAAVQTRRCLHYAGCRGDSVRYKLCNVEPCPEASRDFRGVQCSEYDGLPHNGASYEWEPAEGSDPCALTCRAKGGGPVVTLNPRVQDGTRCAPGSLDLCINGRCQKVGCDLVLGSKREVDKCGVCGGDGSSCSKPSYGWNKRASGPCSASCGGGYQMLSAVCEEQSRGRRVSEDLCDPSSRPVPAILTCNPHACPTTWKTGEWGSCSVSCGPGGYQLREVYCAEPRNTSIVRVTDHNCDQPRPRHRRSCNPHKCPRWYDGIWSEVRKMKDEINEGVKDGVLGWERMVKRVKEGLKALVVVDRG</sequence>
<keyword evidence="5 6" id="KW-1015">Disulfide bond</keyword>
<name>A0A8J5CH59_CHIOP</name>
<dbReference type="GO" id="GO:0031012">
    <property type="term" value="C:extracellular matrix"/>
    <property type="evidence" value="ECO:0007669"/>
    <property type="project" value="TreeGrafter"/>
</dbReference>
<feature type="disulfide bond" evidence="6">
    <location>
        <begin position="35"/>
        <end position="66"/>
    </location>
</feature>
<dbReference type="PRINTS" id="PR01857">
    <property type="entry name" value="ADAMTSFAMILY"/>
</dbReference>
<dbReference type="GO" id="GO:0030198">
    <property type="term" value="P:extracellular matrix organization"/>
    <property type="evidence" value="ECO:0007669"/>
    <property type="project" value="InterPro"/>
</dbReference>
<keyword evidence="3" id="KW-0732">Signal</keyword>